<proteinExistence type="predicted"/>
<protein>
    <submittedName>
        <fullName evidence="1">Uncharacterized protein</fullName>
    </submittedName>
</protein>
<accession>A0A2P2Q6M6</accession>
<dbReference type="AlphaFoldDB" id="A0A2P2Q6M6"/>
<reference evidence="1" key="1">
    <citation type="submission" date="2018-02" db="EMBL/GenBank/DDBJ databases">
        <title>Rhizophora mucronata_Transcriptome.</title>
        <authorList>
            <person name="Meera S.P."/>
            <person name="Sreeshan A."/>
            <person name="Augustine A."/>
        </authorList>
    </citation>
    <scope>NUCLEOTIDE SEQUENCE</scope>
    <source>
        <tissue evidence="1">Leaf</tissue>
    </source>
</reference>
<name>A0A2P2Q6M6_RHIMU</name>
<organism evidence="1">
    <name type="scientific">Rhizophora mucronata</name>
    <name type="common">Asiatic mangrove</name>
    <dbReference type="NCBI Taxonomy" id="61149"/>
    <lineage>
        <taxon>Eukaryota</taxon>
        <taxon>Viridiplantae</taxon>
        <taxon>Streptophyta</taxon>
        <taxon>Embryophyta</taxon>
        <taxon>Tracheophyta</taxon>
        <taxon>Spermatophyta</taxon>
        <taxon>Magnoliopsida</taxon>
        <taxon>eudicotyledons</taxon>
        <taxon>Gunneridae</taxon>
        <taxon>Pentapetalae</taxon>
        <taxon>rosids</taxon>
        <taxon>fabids</taxon>
        <taxon>Malpighiales</taxon>
        <taxon>Rhizophoraceae</taxon>
        <taxon>Rhizophora</taxon>
    </lineage>
</organism>
<dbReference type="EMBL" id="GGEC01082055">
    <property type="protein sequence ID" value="MBX62539.1"/>
    <property type="molecule type" value="Transcribed_RNA"/>
</dbReference>
<sequence length="35" mass="4158">MQQMVKHFASPLSMIQKCMNSVRLFGMNEFLFSFE</sequence>
<evidence type="ECO:0000313" key="1">
    <source>
        <dbReference type="EMBL" id="MBX62539.1"/>
    </source>
</evidence>